<evidence type="ECO:0000256" key="5">
    <source>
        <dbReference type="ARBA" id="ARBA00022884"/>
    </source>
</evidence>
<proteinExistence type="predicted"/>
<dbReference type="EMBL" id="CP004078">
    <property type="protein sequence ID" value="AHV99150.1"/>
    <property type="molecule type" value="Genomic_DNA"/>
</dbReference>
<dbReference type="PROSITE" id="PS01162">
    <property type="entry name" value="QOR_ZETA_CRYSTAL"/>
    <property type="match status" value="1"/>
</dbReference>
<dbReference type="RefSeq" id="WP_025336610.1">
    <property type="nucleotide sequence ID" value="NZ_CP004078.1"/>
</dbReference>
<dbReference type="InterPro" id="IPR002364">
    <property type="entry name" value="Quin_OxRdtase/zeta-crystal_CS"/>
</dbReference>
<dbReference type="SMART" id="SM00829">
    <property type="entry name" value="PKS_ER"/>
    <property type="match status" value="1"/>
</dbReference>
<evidence type="ECO:0000256" key="3">
    <source>
        <dbReference type="ARBA" id="ARBA00022490"/>
    </source>
</evidence>
<dbReference type="InterPro" id="IPR013154">
    <property type="entry name" value="ADH-like_N"/>
</dbReference>
<evidence type="ECO:0000256" key="1">
    <source>
        <dbReference type="ARBA" id="ARBA00004496"/>
    </source>
</evidence>
<reference evidence="7 8" key="1">
    <citation type="journal article" date="2014" name="PLoS Genet.">
        <title>Comparative Genomic Analysis of N2-Fixing and Non-N2-Fixing Paenibacillus spp.: Organization, Evolution and Expression of the Nitrogen Fixation Genes.</title>
        <authorList>
            <person name="Xie J.B."/>
            <person name="Du Z."/>
            <person name="Bai L."/>
            <person name="Tian C."/>
            <person name="Zhang Y."/>
            <person name="Xie J.Y."/>
            <person name="Wang T."/>
            <person name="Liu X."/>
            <person name="Chen X."/>
            <person name="Cheng Q."/>
            <person name="Chen S."/>
            <person name="Li J."/>
        </authorList>
    </citation>
    <scope>NUCLEOTIDE SEQUENCE [LARGE SCALE GENOMIC DNA]</scope>
    <source>
        <strain evidence="7 8">T27</strain>
    </source>
</reference>
<dbReference type="Proteomes" id="UP000019772">
    <property type="component" value="Chromosome"/>
</dbReference>
<keyword evidence="5" id="KW-0694">RNA-binding</keyword>
<dbReference type="Pfam" id="PF08240">
    <property type="entry name" value="ADH_N"/>
    <property type="match status" value="1"/>
</dbReference>
<dbReference type="SUPFAM" id="SSF51735">
    <property type="entry name" value="NAD(P)-binding Rossmann-fold domains"/>
    <property type="match status" value="1"/>
</dbReference>
<dbReference type="AlphaFoldDB" id="X4ZRQ9"/>
<accession>X4ZRQ9</accession>
<dbReference type="PATRIC" id="fig|1268072.3.peg.4389"/>
<protein>
    <submittedName>
        <fullName evidence="7">Alcohol dehydrogenase</fullName>
    </submittedName>
</protein>
<dbReference type="CDD" id="cd05289">
    <property type="entry name" value="MDR_like_2"/>
    <property type="match status" value="1"/>
</dbReference>
<keyword evidence="4" id="KW-0521">NADP</keyword>
<dbReference type="Gene3D" id="3.40.50.720">
    <property type="entry name" value="NAD(P)-binding Rossmann-like Domain"/>
    <property type="match status" value="1"/>
</dbReference>
<dbReference type="eggNOG" id="COG0604">
    <property type="taxonomic scope" value="Bacteria"/>
</dbReference>
<keyword evidence="8" id="KW-1185">Reference proteome</keyword>
<gene>
    <name evidence="7" type="ORF">PSAB_21305</name>
</gene>
<dbReference type="PANTHER" id="PTHR44154:SF1">
    <property type="entry name" value="QUINONE OXIDOREDUCTASE"/>
    <property type="match status" value="1"/>
</dbReference>
<evidence type="ECO:0000313" key="8">
    <source>
        <dbReference type="Proteomes" id="UP000019772"/>
    </source>
</evidence>
<evidence type="ECO:0000256" key="4">
    <source>
        <dbReference type="ARBA" id="ARBA00022857"/>
    </source>
</evidence>
<name>X4ZRQ9_9BACL</name>
<dbReference type="InterPro" id="IPR011032">
    <property type="entry name" value="GroES-like_sf"/>
</dbReference>
<dbReference type="GO" id="GO:0003723">
    <property type="term" value="F:RNA binding"/>
    <property type="evidence" value="ECO:0007669"/>
    <property type="project" value="UniProtKB-KW"/>
</dbReference>
<dbReference type="PANTHER" id="PTHR44154">
    <property type="entry name" value="QUINONE OXIDOREDUCTASE"/>
    <property type="match status" value="1"/>
</dbReference>
<dbReference type="GO" id="GO:0016491">
    <property type="term" value="F:oxidoreductase activity"/>
    <property type="evidence" value="ECO:0007669"/>
    <property type="project" value="InterPro"/>
</dbReference>
<dbReference type="Gene3D" id="3.90.180.10">
    <property type="entry name" value="Medium-chain alcohol dehydrogenases, catalytic domain"/>
    <property type="match status" value="1"/>
</dbReference>
<dbReference type="Pfam" id="PF13602">
    <property type="entry name" value="ADH_zinc_N_2"/>
    <property type="match status" value="1"/>
</dbReference>
<comment type="subcellular location">
    <subcellularLocation>
        <location evidence="1">Cytoplasm</location>
    </subcellularLocation>
</comment>
<comment type="subunit">
    <text evidence="2">Homotetramer.</text>
</comment>
<dbReference type="HOGENOM" id="CLU_026673_3_3_9"/>
<dbReference type="KEGG" id="psab:PSAB_21305"/>
<feature type="domain" description="Enoyl reductase (ER)" evidence="6">
    <location>
        <begin position="16"/>
        <end position="310"/>
    </location>
</feature>
<organism evidence="7 8">
    <name type="scientific">Paenibacillus sabinae T27</name>
    <dbReference type="NCBI Taxonomy" id="1268072"/>
    <lineage>
        <taxon>Bacteria</taxon>
        <taxon>Bacillati</taxon>
        <taxon>Bacillota</taxon>
        <taxon>Bacilli</taxon>
        <taxon>Bacillales</taxon>
        <taxon>Paenibacillaceae</taxon>
        <taxon>Paenibacillus</taxon>
    </lineage>
</organism>
<dbReference type="InterPro" id="IPR036291">
    <property type="entry name" value="NAD(P)-bd_dom_sf"/>
</dbReference>
<dbReference type="GO" id="GO:0005737">
    <property type="term" value="C:cytoplasm"/>
    <property type="evidence" value="ECO:0007669"/>
    <property type="project" value="UniProtKB-SubCell"/>
</dbReference>
<dbReference type="SUPFAM" id="SSF50129">
    <property type="entry name" value="GroES-like"/>
    <property type="match status" value="1"/>
</dbReference>
<sequence length="317" mass="33955">MAETETMNAIRYHAHGGPEVLQYERVERPKASAGEVLVKVHAVGINPGDWQIRSGLAGDAFPLPYIPGWDVSGIVAAVGPGAERFREGEAVYGMTANSAGCAEYVTVPESQLARKPEPLSHIQAAAVPMSAFTAWHALTEQGQLKPGQTVLINGASGGIGHFAVQIAKLNGAKVIGVASGRNEGFVRELGADEFIDYTVTPIEQLPLAADLVLDTVGGAEGDRLLNALKPGGSLVPVTYGQYSVDRVAERAVRILPVRLLQITAADLERLSQLFDEGRLRVVIDTVVPLKDTRQAHERSESRRTRGKIVIEVCQQAQ</sequence>
<evidence type="ECO:0000259" key="6">
    <source>
        <dbReference type="SMART" id="SM00829"/>
    </source>
</evidence>
<evidence type="ECO:0000313" key="7">
    <source>
        <dbReference type="EMBL" id="AHV99150.1"/>
    </source>
</evidence>
<evidence type="ECO:0000256" key="2">
    <source>
        <dbReference type="ARBA" id="ARBA00011881"/>
    </source>
</evidence>
<keyword evidence="3" id="KW-0963">Cytoplasm</keyword>
<dbReference type="GO" id="GO:0008270">
    <property type="term" value="F:zinc ion binding"/>
    <property type="evidence" value="ECO:0007669"/>
    <property type="project" value="InterPro"/>
</dbReference>
<dbReference type="InterPro" id="IPR020843">
    <property type="entry name" value="ER"/>
</dbReference>
<dbReference type="InterPro" id="IPR051603">
    <property type="entry name" value="Zinc-ADH_QOR/CCCR"/>
</dbReference>
<dbReference type="STRING" id="1268072.PSAB_21305"/>